<evidence type="ECO:0000313" key="3">
    <source>
        <dbReference type="Proteomes" id="UP000287651"/>
    </source>
</evidence>
<accession>A0A426X8X9</accession>
<proteinExistence type="predicted"/>
<reference evidence="2 3" key="1">
    <citation type="journal article" date="2014" name="Agronomy (Basel)">
        <title>A Draft Genome Sequence for Ensete ventricosum, the Drought-Tolerant Tree Against Hunger.</title>
        <authorList>
            <person name="Harrison J."/>
            <person name="Moore K.A."/>
            <person name="Paszkiewicz K."/>
            <person name="Jones T."/>
            <person name="Grant M."/>
            <person name="Ambacheew D."/>
            <person name="Muzemil S."/>
            <person name="Studholme D.J."/>
        </authorList>
    </citation>
    <scope>NUCLEOTIDE SEQUENCE [LARGE SCALE GENOMIC DNA]</scope>
</reference>
<evidence type="ECO:0000313" key="2">
    <source>
        <dbReference type="EMBL" id="RRT35933.1"/>
    </source>
</evidence>
<name>A0A426X8X9_ENSVE</name>
<feature type="compositionally biased region" description="Polar residues" evidence="1">
    <location>
        <begin position="12"/>
        <end position="33"/>
    </location>
</feature>
<protein>
    <submittedName>
        <fullName evidence="2">Uncharacterized protein</fullName>
    </submittedName>
</protein>
<feature type="compositionally biased region" description="Low complexity" evidence="1">
    <location>
        <begin position="34"/>
        <end position="52"/>
    </location>
</feature>
<sequence>MYVASPALKVSSGASSPTSGGCASTSSTLGTQWSPGPSSSSWTFSSTSSSTLSSLMPSLVVPMMWWSRSPSPHLRPLLPLPLHQR</sequence>
<gene>
    <name evidence="2" type="ORF">B296_00042327</name>
</gene>
<dbReference type="EMBL" id="AMZH03024301">
    <property type="protein sequence ID" value="RRT35933.1"/>
    <property type="molecule type" value="Genomic_DNA"/>
</dbReference>
<evidence type="ECO:0000256" key="1">
    <source>
        <dbReference type="SAM" id="MobiDB-lite"/>
    </source>
</evidence>
<dbReference type="AlphaFoldDB" id="A0A426X8X9"/>
<comment type="caution">
    <text evidence="2">The sequence shown here is derived from an EMBL/GenBank/DDBJ whole genome shotgun (WGS) entry which is preliminary data.</text>
</comment>
<feature type="region of interest" description="Disordered" evidence="1">
    <location>
        <begin position="1"/>
        <end position="52"/>
    </location>
</feature>
<organism evidence="2 3">
    <name type="scientific">Ensete ventricosum</name>
    <name type="common">Abyssinian banana</name>
    <name type="synonym">Musa ensete</name>
    <dbReference type="NCBI Taxonomy" id="4639"/>
    <lineage>
        <taxon>Eukaryota</taxon>
        <taxon>Viridiplantae</taxon>
        <taxon>Streptophyta</taxon>
        <taxon>Embryophyta</taxon>
        <taxon>Tracheophyta</taxon>
        <taxon>Spermatophyta</taxon>
        <taxon>Magnoliopsida</taxon>
        <taxon>Liliopsida</taxon>
        <taxon>Zingiberales</taxon>
        <taxon>Musaceae</taxon>
        <taxon>Ensete</taxon>
    </lineage>
</organism>
<dbReference type="Proteomes" id="UP000287651">
    <property type="component" value="Unassembled WGS sequence"/>
</dbReference>